<feature type="compositionally biased region" description="Low complexity" evidence="1">
    <location>
        <begin position="163"/>
        <end position="175"/>
    </location>
</feature>
<evidence type="ECO:0000313" key="2">
    <source>
        <dbReference type="EMBL" id="KAF5322314.1"/>
    </source>
</evidence>
<dbReference type="Proteomes" id="UP000567179">
    <property type="component" value="Unassembled WGS sequence"/>
</dbReference>
<evidence type="ECO:0000313" key="3">
    <source>
        <dbReference type="Proteomes" id="UP000567179"/>
    </source>
</evidence>
<reference evidence="2 3" key="1">
    <citation type="journal article" date="2020" name="ISME J.">
        <title>Uncovering the hidden diversity of litter-decomposition mechanisms in mushroom-forming fungi.</title>
        <authorList>
            <person name="Floudas D."/>
            <person name="Bentzer J."/>
            <person name="Ahren D."/>
            <person name="Johansson T."/>
            <person name="Persson P."/>
            <person name="Tunlid A."/>
        </authorList>
    </citation>
    <scope>NUCLEOTIDE SEQUENCE [LARGE SCALE GENOMIC DNA]</scope>
    <source>
        <strain evidence="2 3">CBS 101986</strain>
    </source>
</reference>
<feature type="region of interest" description="Disordered" evidence="1">
    <location>
        <begin position="300"/>
        <end position="376"/>
    </location>
</feature>
<dbReference type="AlphaFoldDB" id="A0A8H5BFP9"/>
<feature type="region of interest" description="Disordered" evidence="1">
    <location>
        <begin position="157"/>
        <end position="268"/>
    </location>
</feature>
<gene>
    <name evidence="2" type="ORF">D9619_000140</name>
</gene>
<protein>
    <submittedName>
        <fullName evidence="2">Uncharacterized protein</fullName>
    </submittedName>
</protein>
<proteinExistence type="predicted"/>
<feature type="compositionally biased region" description="Polar residues" evidence="1">
    <location>
        <begin position="501"/>
        <end position="517"/>
    </location>
</feature>
<sequence length="517" mass="55257">MPAPAVYVLAVLGTVGAAFVFKEFVYEPHIAPAIDRWRAEYQATRRRREQESLHEAQSVVQMSERGSRRSKDNTSDDDSSDDENHMWNAGSSSSKLSKDGLLTRRETHDIELDNMAAMEVNEWRNAAPEQVLRQRKNIPEHAMDESIQTIPYSPIHPHVLFDPSSPLSSTPGSQSLFQSPSAAAPPGLSDAGDGQEHISPPTSPIRRSPSPVTASEHVPHQSIITEPQPSPYFVPSLSQSYPQDLDYEHGLELLSPPSSRADSPFSMAELSPHEGLQTLSGTSAFSSVVSSPSPLAMGLGNQSFDAISPPQMHLEPTFSPLRSPTSVTNSARSTTYLSFDSEPSSPRRAATASSSSPSPALGSAAQPTPVRASFIRDHMYADPAAMVPSFPPQSAQDSSALGLLNVPVQQRRFATPAPSEGDLSDLDFMSDYQPSESDAGASVGNSRRSSHAGMSDAGNESDSSWSMAGGSAFGSPMMVPAPRPTRVSSSQSQGLSRGGTVRQSQLPGSTNESSSSR</sequence>
<name>A0A8H5BFP9_9AGAR</name>
<feature type="compositionally biased region" description="Low complexity" evidence="1">
    <location>
        <begin position="488"/>
        <end position="499"/>
    </location>
</feature>
<accession>A0A8H5BFP9</accession>
<dbReference type="OrthoDB" id="3246206at2759"/>
<comment type="caution">
    <text evidence="2">The sequence shown here is derived from an EMBL/GenBank/DDBJ whole genome shotgun (WGS) entry which is preliminary data.</text>
</comment>
<organism evidence="2 3">
    <name type="scientific">Psilocybe cf. subviscida</name>
    <dbReference type="NCBI Taxonomy" id="2480587"/>
    <lineage>
        <taxon>Eukaryota</taxon>
        <taxon>Fungi</taxon>
        <taxon>Dikarya</taxon>
        <taxon>Basidiomycota</taxon>
        <taxon>Agaricomycotina</taxon>
        <taxon>Agaricomycetes</taxon>
        <taxon>Agaricomycetidae</taxon>
        <taxon>Agaricales</taxon>
        <taxon>Agaricineae</taxon>
        <taxon>Strophariaceae</taxon>
        <taxon>Psilocybe</taxon>
    </lineage>
</organism>
<keyword evidence="3" id="KW-1185">Reference proteome</keyword>
<feature type="compositionally biased region" description="Polar residues" evidence="1">
    <location>
        <begin position="320"/>
        <end position="338"/>
    </location>
</feature>
<feature type="compositionally biased region" description="Basic and acidic residues" evidence="1">
    <location>
        <begin position="65"/>
        <end position="74"/>
    </location>
</feature>
<feature type="compositionally biased region" description="Low complexity" evidence="1">
    <location>
        <begin position="198"/>
        <end position="211"/>
    </location>
</feature>
<feature type="region of interest" description="Disordered" evidence="1">
    <location>
        <begin position="384"/>
        <end position="403"/>
    </location>
</feature>
<dbReference type="EMBL" id="JAACJJ010000028">
    <property type="protein sequence ID" value="KAF5322314.1"/>
    <property type="molecule type" value="Genomic_DNA"/>
</dbReference>
<feature type="region of interest" description="Disordered" evidence="1">
    <location>
        <begin position="412"/>
        <end position="517"/>
    </location>
</feature>
<evidence type="ECO:0000256" key="1">
    <source>
        <dbReference type="SAM" id="MobiDB-lite"/>
    </source>
</evidence>
<feature type="compositionally biased region" description="Low complexity" evidence="1">
    <location>
        <begin position="341"/>
        <end position="367"/>
    </location>
</feature>
<feature type="region of interest" description="Disordered" evidence="1">
    <location>
        <begin position="48"/>
        <end position="101"/>
    </location>
</feature>